<dbReference type="Proteomes" id="UP000231276">
    <property type="component" value="Unassembled WGS sequence"/>
</dbReference>
<gene>
    <name evidence="1" type="ORF">COW82_02345</name>
</gene>
<name>A0A2H0DW24_9BACT</name>
<organism evidence="1 2">
    <name type="scientific">Candidatus Campbellbacteria bacterium CG22_combo_CG10-13_8_21_14_all_43_18</name>
    <dbReference type="NCBI Taxonomy" id="1974530"/>
    <lineage>
        <taxon>Bacteria</taxon>
        <taxon>Candidatus Campbelliibacteriota</taxon>
    </lineage>
</organism>
<comment type="caution">
    <text evidence="1">The sequence shown here is derived from an EMBL/GenBank/DDBJ whole genome shotgun (WGS) entry which is preliminary data.</text>
</comment>
<dbReference type="AlphaFoldDB" id="A0A2H0DW24"/>
<evidence type="ECO:0008006" key="3">
    <source>
        <dbReference type="Google" id="ProtNLM"/>
    </source>
</evidence>
<reference evidence="1 2" key="1">
    <citation type="submission" date="2017-09" db="EMBL/GenBank/DDBJ databases">
        <title>Depth-based differentiation of microbial function through sediment-hosted aquifers and enrichment of novel symbionts in the deep terrestrial subsurface.</title>
        <authorList>
            <person name="Probst A.J."/>
            <person name="Ladd B."/>
            <person name="Jarett J.K."/>
            <person name="Geller-Mcgrath D.E."/>
            <person name="Sieber C.M."/>
            <person name="Emerson J.B."/>
            <person name="Anantharaman K."/>
            <person name="Thomas B.C."/>
            <person name="Malmstrom R."/>
            <person name="Stieglmeier M."/>
            <person name="Klingl A."/>
            <person name="Woyke T."/>
            <person name="Ryan C.M."/>
            <person name="Banfield J.F."/>
        </authorList>
    </citation>
    <scope>NUCLEOTIDE SEQUENCE [LARGE SCALE GENOMIC DNA]</scope>
    <source>
        <strain evidence="1">CG22_combo_CG10-13_8_21_14_all_43_18</strain>
    </source>
</reference>
<sequence>MNFVDWKHHAHCFEGDFAEVKKILFEELENLGIRTRGNPDIFSGAYETFGINESKEVIGFESRKAFSGGKKIILLEIINMTTEAQNALLKILEEPSLETHFFIIVSSSENLLPTFKSRLRITKVFSKTNFSEAEKFIRAEEEERLKIAEEIGEEKNRMRALKLLDGLENIFYKEENIKEADREKKKYLKTLLKFRGFLRDRSPSIKQILEHIALITPSRRVE</sequence>
<protein>
    <recommendedName>
        <fullName evidence="3">DNA polymerase III subunit delta</fullName>
    </recommendedName>
</protein>
<dbReference type="InterPro" id="IPR027417">
    <property type="entry name" value="P-loop_NTPase"/>
</dbReference>
<accession>A0A2H0DW24</accession>
<evidence type="ECO:0000313" key="2">
    <source>
        <dbReference type="Proteomes" id="UP000231276"/>
    </source>
</evidence>
<dbReference type="SUPFAM" id="SSF52540">
    <property type="entry name" value="P-loop containing nucleoside triphosphate hydrolases"/>
    <property type="match status" value="1"/>
</dbReference>
<evidence type="ECO:0000313" key="1">
    <source>
        <dbReference type="EMBL" id="PIP86375.1"/>
    </source>
</evidence>
<dbReference type="EMBL" id="PCTS01000033">
    <property type="protein sequence ID" value="PIP86375.1"/>
    <property type="molecule type" value="Genomic_DNA"/>
</dbReference>
<dbReference type="Pfam" id="PF13177">
    <property type="entry name" value="DNA_pol3_delta2"/>
    <property type="match status" value="1"/>
</dbReference>
<dbReference type="Gene3D" id="3.40.50.300">
    <property type="entry name" value="P-loop containing nucleotide triphosphate hydrolases"/>
    <property type="match status" value="1"/>
</dbReference>
<proteinExistence type="predicted"/>